<accession>A0ABP1ZYF9</accession>
<dbReference type="SUPFAM" id="SSF56300">
    <property type="entry name" value="Metallo-dependent phosphatases"/>
    <property type="match status" value="1"/>
</dbReference>
<protein>
    <submittedName>
        <fullName evidence="2">Calcineurin-like phosphoesterase</fullName>
    </submittedName>
</protein>
<comment type="caution">
    <text evidence="2">The sequence shown here is derived from an EMBL/GenBank/DDBJ whole genome shotgun (WGS) entry which is preliminary data.</text>
</comment>
<dbReference type="PANTHER" id="PTHR42850:SF4">
    <property type="entry name" value="ZINC-DEPENDENT ENDOPOLYPHOSPHATASE"/>
    <property type="match status" value="1"/>
</dbReference>
<feature type="domain" description="Calcineurin-like phosphoesterase" evidence="1">
    <location>
        <begin position="33"/>
        <end position="222"/>
    </location>
</feature>
<dbReference type="Pfam" id="PF00149">
    <property type="entry name" value="Metallophos"/>
    <property type="match status" value="1"/>
</dbReference>
<evidence type="ECO:0000313" key="3">
    <source>
        <dbReference type="Proteomes" id="UP000182178"/>
    </source>
</evidence>
<dbReference type="Proteomes" id="UP000182178">
    <property type="component" value="Unassembled WGS sequence"/>
</dbReference>
<dbReference type="Gene3D" id="3.60.21.10">
    <property type="match status" value="1"/>
</dbReference>
<dbReference type="InterPro" id="IPR029052">
    <property type="entry name" value="Metallo-depent_PP-like"/>
</dbReference>
<dbReference type="InterPro" id="IPR004843">
    <property type="entry name" value="Calcineurin-like_PHP"/>
</dbReference>
<reference evidence="2 3" key="1">
    <citation type="submission" date="2015-08" db="EMBL/GenBank/DDBJ databases">
        <authorList>
            <person name="Varghese N."/>
        </authorList>
    </citation>
    <scope>NUCLEOTIDE SEQUENCE [LARGE SCALE GENOMIC DNA]</scope>
    <source>
        <strain evidence="2 3">DSM 18167</strain>
    </source>
</reference>
<dbReference type="InterPro" id="IPR050126">
    <property type="entry name" value="Ap4A_hydrolase"/>
</dbReference>
<sequence length="261" mass="28118">MIAARRARWSGMFSARRRLRTVSLGAAAVPEGLRVYCVGDVHGRADLLARVLAAIAEDTRGHGGEVALVTLGDYVDRGPDSAQVLEMLAAGPLPGAAFHPLIGNHEVMLLSALMGSGDAMAWLTNGGDATLASYGIDWRNLAPERGFPELPDVLRRHMPQGHVDFLRRCALTHVVGDYLFVHAGIRPGVPLAQQRPEDLVGIRRPFLNAAEVYEKVVVHGHTIVAAPEVCRNRIGIDTGAFASDVLSCLCLEGRGYRFLTS</sequence>
<keyword evidence="3" id="KW-1185">Reference proteome</keyword>
<name>A0ABP1ZYF9_9HYPH</name>
<evidence type="ECO:0000259" key="1">
    <source>
        <dbReference type="Pfam" id="PF00149"/>
    </source>
</evidence>
<dbReference type="PANTHER" id="PTHR42850">
    <property type="entry name" value="METALLOPHOSPHOESTERASE"/>
    <property type="match status" value="1"/>
</dbReference>
<organism evidence="2 3">
    <name type="scientific">Chelatococcus sambhunathii</name>
    <dbReference type="NCBI Taxonomy" id="363953"/>
    <lineage>
        <taxon>Bacteria</taxon>
        <taxon>Pseudomonadati</taxon>
        <taxon>Pseudomonadota</taxon>
        <taxon>Alphaproteobacteria</taxon>
        <taxon>Hyphomicrobiales</taxon>
        <taxon>Chelatococcaceae</taxon>
        <taxon>Chelatococcus</taxon>
    </lineage>
</organism>
<proteinExistence type="predicted"/>
<evidence type="ECO:0000313" key="2">
    <source>
        <dbReference type="EMBL" id="CUA84062.1"/>
    </source>
</evidence>
<gene>
    <name evidence="2" type="ORF">Ga0061061_101164</name>
</gene>
<dbReference type="EMBL" id="CYHC01000001">
    <property type="protein sequence ID" value="CUA84062.1"/>
    <property type="molecule type" value="Genomic_DNA"/>
</dbReference>